<sequence>MQIRTKRLLRTTLVISFVALLTYGLGWSNLIAVDSIIISGTQERELVTAQLMTGGSNIIMGEPLARINPRSESNLIEDLEWISSAKISRNWLSGQVSLQITERIPVAVFQESSNTNGPRYLSSNGIEFSSPKKFSGLAEINLGQKTRSERRVIAQFVSELSPQLIASLKGLEISAENEVKMVSKHNGRSVLINWGAGNSVADLAVKSRVLVALLALPENKKISEVDLSIANSPIVR</sequence>
<reference evidence="1" key="1">
    <citation type="submission" date="2020-05" db="EMBL/GenBank/DDBJ databases">
        <authorList>
            <person name="Chiriac C."/>
            <person name="Salcher M."/>
            <person name="Ghai R."/>
            <person name="Kavagutti S V."/>
        </authorList>
    </citation>
    <scope>NUCLEOTIDE SEQUENCE</scope>
</reference>
<organism evidence="1">
    <name type="scientific">freshwater metagenome</name>
    <dbReference type="NCBI Taxonomy" id="449393"/>
    <lineage>
        <taxon>unclassified sequences</taxon>
        <taxon>metagenomes</taxon>
        <taxon>ecological metagenomes</taxon>
    </lineage>
</organism>
<evidence type="ECO:0000313" key="1">
    <source>
        <dbReference type="EMBL" id="CAB4756508.1"/>
    </source>
</evidence>
<dbReference type="EMBL" id="CAEZZJ010000047">
    <property type="protein sequence ID" value="CAB4756508.1"/>
    <property type="molecule type" value="Genomic_DNA"/>
</dbReference>
<protein>
    <submittedName>
        <fullName evidence="1">Unannotated protein</fullName>
    </submittedName>
</protein>
<proteinExistence type="predicted"/>
<gene>
    <name evidence="1" type="ORF">UFOPK2852_00537</name>
</gene>
<accession>A0A6J6UBK0</accession>
<dbReference type="AlphaFoldDB" id="A0A6J6UBK0"/>
<name>A0A6J6UBK0_9ZZZZ</name>